<accession>A0A7Z7AY28</accession>
<reference evidence="1 2" key="1">
    <citation type="submission" date="2016-10" db="EMBL/GenBank/DDBJ databases">
        <authorList>
            <person name="Varghese N."/>
            <person name="Submissions S."/>
        </authorList>
    </citation>
    <scope>NUCLEOTIDE SEQUENCE [LARGE SCALE GENOMIC DNA]</scope>
    <source>
        <strain evidence="1 2">PL 12/M</strain>
    </source>
</reference>
<dbReference type="GO" id="GO:0032259">
    <property type="term" value="P:methylation"/>
    <property type="evidence" value="ECO:0007669"/>
    <property type="project" value="UniProtKB-KW"/>
</dbReference>
<keyword evidence="2" id="KW-1185">Reference proteome</keyword>
<protein>
    <submittedName>
        <fullName evidence="1">Methyltransferase domain-containing protein</fullName>
    </submittedName>
</protein>
<dbReference type="CDD" id="cd02440">
    <property type="entry name" value="AdoMet_MTases"/>
    <property type="match status" value="1"/>
</dbReference>
<dbReference type="Pfam" id="PF13489">
    <property type="entry name" value="Methyltransf_23"/>
    <property type="match status" value="1"/>
</dbReference>
<comment type="caution">
    <text evidence="1">The sequence shown here is derived from an EMBL/GenBank/DDBJ whole genome shotgun (WGS) entry which is preliminary data.</text>
</comment>
<organism evidence="1 2">
    <name type="scientific">Methanolobus vulcani</name>
    <dbReference type="NCBI Taxonomy" id="38026"/>
    <lineage>
        <taxon>Archaea</taxon>
        <taxon>Methanobacteriati</taxon>
        <taxon>Methanobacteriota</taxon>
        <taxon>Stenosarchaea group</taxon>
        <taxon>Methanomicrobia</taxon>
        <taxon>Methanosarcinales</taxon>
        <taxon>Methanosarcinaceae</taxon>
        <taxon>Methanolobus</taxon>
    </lineage>
</organism>
<keyword evidence="1" id="KW-0808">Transferase</keyword>
<dbReference type="RefSeq" id="WP_091709084.1">
    <property type="nucleotide sequence ID" value="NZ_FNCA01000002.1"/>
</dbReference>
<dbReference type="PANTHER" id="PTHR43861">
    <property type="entry name" value="TRANS-ACONITATE 2-METHYLTRANSFERASE-RELATED"/>
    <property type="match status" value="1"/>
</dbReference>
<evidence type="ECO:0000313" key="2">
    <source>
        <dbReference type="Proteomes" id="UP000199259"/>
    </source>
</evidence>
<gene>
    <name evidence="1" type="ORF">SAMN04488589_0933</name>
</gene>
<dbReference type="GO" id="GO:0008168">
    <property type="term" value="F:methyltransferase activity"/>
    <property type="evidence" value="ECO:0007669"/>
    <property type="project" value="UniProtKB-KW"/>
</dbReference>
<name>A0A7Z7AY28_9EURY</name>
<keyword evidence="1" id="KW-0489">Methyltransferase</keyword>
<dbReference type="EMBL" id="FNCA01000002">
    <property type="protein sequence ID" value="SDF57734.1"/>
    <property type="molecule type" value="Genomic_DNA"/>
</dbReference>
<dbReference type="OrthoDB" id="142890at2157"/>
<dbReference type="Proteomes" id="UP000199259">
    <property type="component" value="Unassembled WGS sequence"/>
</dbReference>
<dbReference type="AlphaFoldDB" id="A0A7Z7AY28"/>
<sequence length="299" mass="34299">MAEDSYKVIKDSIFQHKHLDPVPRNEELTDFYQSKYFDLIRKGGRAPEIRRLMAGGETAEQERNWLRNTLYSDISYVLGQNSLGNRVLDIGCGTGDLVAFLKENGYDAHGIEPSSDAVEIALSNDLCVYNSTLEDYVAKFSQSSERYDAVTLMNVLEHVPDPSNIMECVKKILKPDGIICVRVPNDYNGLQLAAQKKLNKEPWWIAVPDHINYFDFKSLRNFFEHMGFEVFYEQSDFPMELFLLMGDDYVNDPELGSVCHKKRVSFETAVPRELRRQMYRSMADLGLGRCCLTFGRKSV</sequence>
<proteinExistence type="predicted"/>
<evidence type="ECO:0000313" key="1">
    <source>
        <dbReference type="EMBL" id="SDF57734.1"/>
    </source>
</evidence>
<dbReference type="Gene3D" id="3.40.50.150">
    <property type="entry name" value="Vaccinia Virus protein VP39"/>
    <property type="match status" value="1"/>
</dbReference>
<dbReference type="SUPFAM" id="SSF53335">
    <property type="entry name" value="S-adenosyl-L-methionine-dependent methyltransferases"/>
    <property type="match status" value="1"/>
</dbReference>
<dbReference type="InterPro" id="IPR029063">
    <property type="entry name" value="SAM-dependent_MTases_sf"/>
</dbReference>